<proteinExistence type="predicted"/>
<dbReference type="KEGG" id="mfeu:H1D33_16055"/>
<protein>
    <submittedName>
        <fullName evidence="2">Uncharacterized protein</fullName>
    </submittedName>
</protein>
<organism evidence="2 3">
    <name type="scientific">Micromonospora robiginosa</name>
    <dbReference type="NCBI Taxonomy" id="2749844"/>
    <lineage>
        <taxon>Bacteria</taxon>
        <taxon>Bacillati</taxon>
        <taxon>Actinomycetota</taxon>
        <taxon>Actinomycetes</taxon>
        <taxon>Micromonosporales</taxon>
        <taxon>Micromonosporaceae</taxon>
        <taxon>Micromonospora</taxon>
    </lineage>
</organism>
<keyword evidence="3" id="KW-1185">Reference proteome</keyword>
<sequence length="120" mass="12594">MTRDGPPAGRSTRFGGFWALGGGAVVIVVALLILRPIVDSRECPNHGGNGNASSFGDARLDLVFVLLLLGWLAAVVVEQALPVAWRHRQPVEITLRAAAAVLLALTASCCLAVEVLVTCH</sequence>
<name>A0A7L6AYV8_9ACTN</name>
<feature type="transmembrane region" description="Helical" evidence="1">
    <location>
        <begin position="58"/>
        <end position="77"/>
    </location>
</feature>
<evidence type="ECO:0000313" key="2">
    <source>
        <dbReference type="EMBL" id="QLQ34948.1"/>
    </source>
</evidence>
<dbReference type="RefSeq" id="WP_181567496.1">
    <property type="nucleotide sequence ID" value="NZ_CP059322.2"/>
</dbReference>
<keyword evidence="1" id="KW-0812">Transmembrane</keyword>
<keyword evidence="1" id="KW-1133">Transmembrane helix</keyword>
<gene>
    <name evidence="2" type="ORF">H1D33_16055</name>
</gene>
<evidence type="ECO:0000256" key="1">
    <source>
        <dbReference type="SAM" id="Phobius"/>
    </source>
</evidence>
<dbReference type="Proteomes" id="UP000510844">
    <property type="component" value="Chromosome"/>
</dbReference>
<feature type="transmembrane region" description="Helical" evidence="1">
    <location>
        <begin position="16"/>
        <end position="38"/>
    </location>
</feature>
<evidence type="ECO:0000313" key="3">
    <source>
        <dbReference type="Proteomes" id="UP000510844"/>
    </source>
</evidence>
<feature type="transmembrane region" description="Helical" evidence="1">
    <location>
        <begin position="97"/>
        <end position="117"/>
    </location>
</feature>
<reference evidence="3" key="1">
    <citation type="submission" date="2020-07" db="EMBL/GenBank/DDBJ databases">
        <title>A new Micromonospora strain with potent antibiotic activity isolated from the microbiome of a mid-Atlantic deep-sea sponge.</title>
        <authorList>
            <person name="Back C.R."/>
            <person name="Stennett H.L."/>
            <person name="Williams S.E."/>
            <person name="Wang L."/>
            <person name="Ojeda Gomez J."/>
            <person name="Abdulle O.M."/>
            <person name="Duffy T."/>
            <person name="Hendry K.R."/>
            <person name="Powell D."/>
            <person name="Stach J.E."/>
            <person name="Essex-Lopresti A.E."/>
            <person name="Willis C.L."/>
            <person name="Curnow P."/>
            <person name="Race P.R."/>
        </authorList>
    </citation>
    <scope>NUCLEOTIDE SEQUENCE [LARGE SCALE GENOMIC DNA]</scope>
    <source>
        <strain evidence="3">28ISP2-46</strain>
    </source>
</reference>
<reference evidence="2 3" key="2">
    <citation type="journal article" date="2021" name="Mar. Drugs">
        <title>A New Micromonospora Strain with Antibiotic Activity Isolated from the Microbiome of a Mid-Atlantic Deep-Sea Sponge.</title>
        <authorList>
            <person name="Back C.R."/>
            <person name="Stennett H.L."/>
            <person name="Williams S.E."/>
            <person name="Wang L."/>
            <person name="Ojeda Gomez J."/>
            <person name="Abdulle O.M."/>
            <person name="Duffy T."/>
            <person name="Neal C."/>
            <person name="Mantell J."/>
            <person name="Jepson M.A."/>
            <person name="Hendry K.R."/>
            <person name="Powell D."/>
            <person name="Stach J.E.M."/>
            <person name="Essex-Lopresti A.E."/>
            <person name="Willis C.L."/>
            <person name="Curnow P."/>
            <person name="Race P.R."/>
        </authorList>
    </citation>
    <scope>NUCLEOTIDE SEQUENCE [LARGE SCALE GENOMIC DNA]</scope>
    <source>
        <strain evidence="2 3">28ISP2-46</strain>
    </source>
</reference>
<dbReference type="AlphaFoldDB" id="A0A7L6AYV8"/>
<keyword evidence="1" id="KW-0472">Membrane</keyword>
<dbReference type="EMBL" id="CP059322">
    <property type="protein sequence ID" value="QLQ34948.1"/>
    <property type="molecule type" value="Genomic_DNA"/>
</dbReference>
<accession>A0A7L6AYV8</accession>